<accession>A0A844E126</accession>
<name>A0A844E126_EUBRA</name>
<proteinExistence type="predicted"/>
<evidence type="ECO:0000256" key="1">
    <source>
        <dbReference type="SAM" id="MobiDB-lite"/>
    </source>
</evidence>
<gene>
    <name evidence="2" type="ORF">GKE72_15110</name>
</gene>
<dbReference type="Proteomes" id="UP000431304">
    <property type="component" value="Unassembled WGS sequence"/>
</dbReference>
<dbReference type="AlphaFoldDB" id="A0A844E126"/>
<evidence type="ECO:0000313" key="3">
    <source>
        <dbReference type="Proteomes" id="UP000431304"/>
    </source>
</evidence>
<sequence>MKYLYKQTGMIVESSEELDSMFFQPVKELAQQDKEETAPKKTTRKTTTGTAKK</sequence>
<dbReference type="EMBL" id="WKRA01000040">
    <property type="protein sequence ID" value="MSD17357.1"/>
    <property type="molecule type" value="Genomic_DNA"/>
</dbReference>
<dbReference type="RefSeq" id="WP_154315169.1">
    <property type="nucleotide sequence ID" value="NZ_WKRA01000040.1"/>
</dbReference>
<evidence type="ECO:0000313" key="2">
    <source>
        <dbReference type="EMBL" id="MSD17357.1"/>
    </source>
</evidence>
<reference evidence="2 3" key="1">
    <citation type="journal article" date="2019" name="Nat. Med.">
        <title>A library of human gut bacterial isolates paired with longitudinal multiomics data enables mechanistic microbiome research.</title>
        <authorList>
            <person name="Poyet M."/>
            <person name="Groussin M."/>
            <person name="Gibbons S.M."/>
            <person name="Avila-Pacheco J."/>
            <person name="Jiang X."/>
            <person name="Kearney S.M."/>
            <person name="Perrotta A.R."/>
            <person name="Berdy B."/>
            <person name="Zhao S."/>
            <person name="Lieberman T.D."/>
            <person name="Swanson P.K."/>
            <person name="Smith M."/>
            <person name="Roesemann S."/>
            <person name="Alexander J.E."/>
            <person name="Rich S.A."/>
            <person name="Livny J."/>
            <person name="Vlamakis H."/>
            <person name="Clish C."/>
            <person name="Bullock K."/>
            <person name="Deik A."/>
            <person name="Scott J."/>
            <person name="Pierce K.A."/>
            <person name="Xavier R.J."/>
            <person name="Alm E.J."/>
        </authorList>
    </citation>
    <scope>NUCLEOTIDE SEQUENCE [LARGE SCALE GENOMIC DNA]</scope>
    <source>
        <strain evidence="2 3">BIOML-A3</strain>
    </source>
</reference>
<feature type="compositionally biased region" description="Basic and acidic residues" evidence="1">
    <location>
        <begin position="30"/>
        <end position="39"/>
    </location>
</feature>
<comment type="caution">
    <text evidence="2">The sequence shown here is derived from an EMBL/GenBank/DDBJ whole genome shotgun (WGS) entry which is preliminary data.</text>
</comment>
<protein>
    <submittedName>
        <fullName evidence="2">Uncharacterized protein</fullName>
    </submittedName>
</protein>
<organism evidence="2 3">
    <name type="scientific">Eubacterium ramulus</name>
    <dbReference type="NCBI Taxonomy" id="39490"/>
    <lineage>
        <taxon>Bacteria</taxon>
        <taxon>Bacillati</taxon>
        <taxon>Bacillota</taxon>
        <taxon>Clostridia</taxon>
        <taxon>Eubacteriales</taxon>
        <taxon>Eubacteriaceae</taxon>
        <taxon>Eubacterium</taxon>
    </lineage>
</organism>
<feature type="region of interest" description="Disordered" evidence="1">
    <location>
        <begin position="29"/>
        <end position="53"/>
    </location>
</feature>